<reference evidence="5" key="1">
    <citation type="submission" date="2022-07" db="EMBL/GenBank/DDBJ databases">
        <authorList>
            <person name="Macas J."/>
            <person name="Novak P."/>
            <person name="Neumann P."/>
        </authorList>
    </citation>
    <scope>NUCLEOTIDE SEQUENCE</scope>
</reference>
<proteinExistence type="inferred from homology"/>
<keyword evidence="2" id="KW-0645">Protease</keyword>
<accession>A0AAV0D5L2</accession>
<dbReference type="GO" id="GO:0006508">
    <property type="term" value="P:proteolysis"/>
    <property type="evidence" value="ECO:0007669"/>
    <property type="project" value="UniProtKB-KW"/>
</dbReference>
<dbReference type="EMBL" id="CAMAPF010000076">
    <property type="protein sequence ID" value="CAH9093508.1"/>
    <property type="molecule type" value="Genomic_DNA"/>
</dbReference>
<comment type="caution">
    <text evidence="5">The sequence shown here is derived from an EMBL/GenBank/DDBJ whole genome shotgun (WGS) entry which is preliminary data.</text>
</comment>
<evidence type="ECO:0000256" key="2">
    <source>
        <dbReference type="ARBA" id="ARBA00022670"/>
    </source>
</evidence>
<evidence type="ECO:0000313" key="5">
    <source>
        <dbReference type="EMBL" id="CAH9093508.1"/>
    </source>
</evidence>
<comment type="similarity">
    <text evidence="1">Belongs to the peptidase C48 family.</text>
</comment>
<name>A0AAV0D5L2_9ASTE</name>
<protein>
    <recommendedName>
        <fullName evidence="4">Ubiquitin-like protease family profile domain-containing protein</fullName>
    </recommendedName>
</protein>
<feature type="domain" description="Ubiquitin-like protease family profile" evidence="4">
    <location>
        <begin position="166"/>
        <end position="326"/>
    </location>
</feature>
<sequence>MVSNPGTNKNNEEIAHVAEGGHEAHAEVVDMFEAATDVGQEGRIGDRATFIISNIVHEVDNANESENHDFVSSDKAYWDDVVDEWQVAAKGDLETEAGDVGMKRKKFASKFKLSPFTNPKPKRLKAMNKAKDNISQVDEWTNLKNWVEAEDSVSPSSVMLRVHELLEVSRSFLRVLLSPDHWMSSTHLHAITYLLNKDIGAHTVTLIRPYVVHKILKKEIGNDTHWSGDKYLKKLDWKCFTTVLFPLNIEKKHWILAEVVFGSRLVRVYDSLKTSRTPFYAKELCERLPYLVRAMGLRADDSDLQPWKAEAIDVVPQQKESYEIQY</sequence>
<dbReference type="GO" id="GO:0008234">
    <property type="term" value="F:cysteine-type peptidase activity"/>
    <property type="evidence" value="ECO:0007669"/>
    <property type="project" value="InterPro"/>
</dbReference>
<dbReference type="PROSITE" id="PS50600">
    <property type="entry name" value="ULP_PROTEASE"/>
    <property type="match status" value="1"/>
</dbReference>
<dbReference type="Proteomes" id="UP001152523">
    <property type="component" value="Unassembled WGS sequence"/>
</dbReference>
<dbReference type="InterPro" id="IPR038765">
    <property type="entry name" value="Papain-like_cys_pep_sf"/>
</dbReference>
<dbReference type="InterPro" id="IPR003653">
    <property type="entry name" value="Peptidase_C48_C"/>
</dbReference>
<gene>
    <name evidence="5" type="ORF">CEPIT_LOCUS12526</name>
</gene>
<evidence type="ECO:0000259" key="4">
    <source>
        <dbReference type="PROSITE" id="PS50600"/>
    </source>
</evidence>
<organism evidence="5 6">
    <name type="scientific">Cuscuta epithymum</name>
    <dbReference type="NCBI Taxonomy" id="186058"/>
    <lineage>
        <taxon>Eukaryota</taxon>
        <taxon>Viridiplantae</taxon>
        <taxon>Streptophyta</taxon>
        <taxon>Embryophyta</taxon>
        <taxon>Tracheophyta</taxon>
        <taxon>Spermatophyta</taxon>
        <taxon>Magnoliopsida</taxon>
        <taxon>eudicotyledons</taxon>
        <taxon>Gunneridae</taxon>
        <taxon>Pentapetalae</taxon>
        <taxon>asterids</taxon>
        <taxon>lamiids</taxon>
        <taxon>Solanales</taxon>
        <taxon>Convolvulaceae</taxon>
        <taxon>Cuscuteae</taxon>
        <taxon>Cuscuta</taxon>
        <taxon>Cuscuta subgen. Cuscuta</taxon>
    </lineage>
</organism>
<dbReference type="SUPFAM" id="SSF54001">
    <property type="entry name" value="Cysteine proteinases"/>
    <property type="match status" value="1"/>
</dbReference>
<dbReference type="AlphaFoldDB" id="A0AAV0D5L2"/>
<dbReference type="Gene3D" id="3.40.395.10">
    <property type="entry name" value="Adenoviral Proteinase, Chain A"/>
    <property type="match status" value="1"/>
</dbReference>
<dbReference type="Pfam" id="PF02902">
    <property type="entry name" value="Peptidase_C48"/>
    <property type="match status" value="1"/>
</dbReference>
<keyword evidence="6" id="KW-1185">Reference proteome</keyword>
<evidence type="ECO:0000256" key="3">
    <source>
        <dbReference type="ARBA" id="ARBA00022801"/>
    </source>
</evidence>
<keyword evidence="3" id="KW-0378">Hydrolase</keyword>
<evidence type="ECO:0000256" key="1">
    <source>
        <dbReference type="ARBA" id="ARBA00005234"/>
    </source>
</evidence>
<evidence type="ECO:0000313" key="6">
    <source>
        <dbReference type="Proteomes" id="UP001152523"/>
    </source>
</evidence>